<feature type="domain" description="Major facilitator superfamily (MFS) profile" evidence="8">
    <location>
        <begin position="38"/>
        <end position="452"/>
    </location>
</feature>
<keyword evidence="5 7" id="KW-0472">Membrane</keyword>
<evidence type="ECO:0000256" key="2">
    <source>
        <dbReference type="ARBA" id="ARBA00022448"/>
    </source>
</evidence>
<evidence type="ECO:0000313" key="9">
    <source>
        <dbReference type="EMBL" id="CAF9939115.1"/>
    </source>
</evidence>
<evidence type="ECO:0000256" key="6">
    <source>
        <dbReference type="SAM" id="MobiDB-lite"/>
    </source>
</evidence>
<dbReference type="PANTHER" id="PTHR43791:SF52">
    <property type="entry name" value="TRANSPORTER, PUTATIVE (AFU_ORTHOLOGUE AFUA_1G11820)-RELATED"/>
    <property type="match status" value="1"/>
</dbReference>
<keyword evidence="10" id="KW-1185">Reference proteome</keyword>
<feature type="transmembrane region" description="Helical" evidence="7">
    <location>
        <begin position="197"/>
        <end position="219"/>
    </location>
</feature>
<dbReference type="EMBL" id="CAJPDS010000125">
    <property type="protein sequence ID" value="CAF9939115.1"/>
    <property type="molecule type" value="Genomic_DNA"/>
</dbReference>
<comment type="subcellular location">
    <subcellularLocation>
        <location evidence="1">Membrane</location>
        <topology evidence="1">Multi-pass membrane protein</topology>
    </subcellularLocation>
</comment>
<feature type="transmembrane region" description="Helical" evidence="7">
    <location>
        <begin position="394"/>
        <end position="415"/>
    </location>
</feature>
<feature type="transmembrane region" description="Helical" evidence="7">
    <location>
        <begin position="363"/>
        <end position="382"/>
    </location>
</feature>
<feature type="transmembrane region" description="Helical" evidence="7">
    <location>
        <begin position="308"/>
        <end position="325"/>
    </location>
</feature>
<dbReference type="OrthoDB" id="310895at2759"/>
<dbReference type="SUPFAM" id="SSF103473">
    <property type="entry name" value="MFS general substrate transporter"/>
    <property type="match status" value="1"/>
</dbReference>
<dbReference type="PANTHER" id="PTHR43791">
    <property type="entry name" value="PERMEASE-RELATED"/>
    <property type="match status" value="1"/>
</dbReference>
<dbReference type="Gene3D" id="1.20.1250.20">
    <property type="entry name" value="MFS general substrate transporter like domains"/>
    <property type="match status" value="2"/>
</dbReference>
<comment type="caution">
    <text evidence="9">The sequence shown here is derived from an EMBL/GenBank/DDBJ whole genome shotgun (WGS) entry which is preliminary data.</text>
</comment>
<evidence type="ECO:0000256" key="3">
    <source>
        <dbReference type="ARBA" id="ARBA00022692"/>
    </source>
</evidence>
<dbReference type="GO" id="GO:0022857">
    <property type="term" value="F:transmembrane transporter activity"/>
    <property type="evidence" value="ECO:0007669"/>
    <property type="project" value="InterPro"/>
</dbReference>
<keyword evidence="2" id="KW-0813">Transport</keyword>
<dbReference type="PROSITE" id="PS50850">
    <property type="entry name" value="MFS"/>
    <property type="match status" value="1"/>
</dbReference>
<feature type="transmembrane region" description="Helical" evidence="7">
    <location>
        <begin position="427"/>
        <end position="447"/>
    </location>
</feature>
<evidence type="ECO:0000256" key="7">
    <source>
        <dbReference type="SAM" id="Phobius"/>
    </source>
</evidence>
<dbReference type="InterPro" id="IPR020846">
    <property type="entry name" value="MFS_dom"/>
</dbReference>
<evidence type="ECO:0000259" key="8">
    <source>
        <dbReference type="PROSITE" id="PS50850"/>
    </source>
</evidence>
<dbReference type="AlphaFoldDB" id="A0A8H3J1Q4"/>
<accession>A0A8H3J1Q4</accession>
<evidence type="ECO:0000256" key="5">
    <source>
        <dbReference type="ARBA" id="ARBA00023136"/>
    </source>
</evidence>
<dbReference type="FunFam" id="1.20.1250.20:FF:000034">
    <property type="entry name" value="MFS general substrate transporter"/>
    <property type="match status" value="1"/>
</dbReference>
<keyword evidence="3 7" id="KW-0812">Transmembrane</keyword>
<feature type="transmembrane region" description="Helical" evidence="7">
    <location>
        <begin position="77"/>
        <end position="97"/>
    </location>
</feature>
<gene>
    <name evidence="9" type="ORF">HETSPECPRED_001487</name>
</gene>
<evidence type="ECO:0000256" key="1">
    <source>
        <dbReference type="ARBA" id="ARBA00004141"/>
    </source>
</evidence>
<dbReference type="Proteomes" id="UP000664521">
    <property type="component" value="Unassembled WGS sequence"/>
</dbReference>
<dbReference type="GO" id="GO:0016020">
    <property type="term" value="C:membrane"/>
    <property type="evidence" value="ECO:0007669"/>
    <property type="project" value="UniProtKB-SubCell"/>
</dbReference>
<dbReference type="FunFam" id="1.20.1250.20:FF:000068">
    <property type="entry name" value="MFS general substrate transporter"/>
    <property type="match status" value="1"/>
</dbReference>
<feature type="transmembrane region" description="Helical" evidence="7">
    <location>
        <begin position="166"/>
        <end position="185"/>
    </location>
</feature>
<dbReference type="Pfam" id="PF07690">
    <property type="entry name" value="MFS_1"/>
    <property type="match status" value="1"/>
</dbReference>
<sequence>MAKPTPVVEEDTDSGEPCRSPSSSEGDARVLRKCDFHVLPMLYVFYALSYLDRINIGNARIEGLERDLGMAHNDYNVALQVFFIPYILLEVPSNILLKRIRPSTWLSFLMFMWGIVTMCQGFVTSFAGLVGCRFLLGCFEAGLAPGCAYIIGMYYKRYEMQKRFTIYNTAGIVAGAFGGFLSYALVKLDGHGGYAGWRWIFIVEGLLTIVVSVVSKWLLADWPEQARFLTAEERTLLLTKLSKSEGVAKMDRLDRDALRRILLDWKIWTGGLMYLGTTVSNYSIAYYLPTVLSGLGSTSSSSAQVQTIPIYAAGFAVALLTAWASDRLQHRFGFVILGAAINALGYAVLLATGRVSVKVQYMALYLVESGLWIGSPVEVVWLANNLGGHYKRAIGTAVQLAMGNLSGFVAGNIFIERQAPRYPVGYGVALAMTGVAAAAATGLYMGLGRENGKRERGERDYRLGLEKEVLDNIGDDHPRFRFAL</sequence>
<feature type="transmembrane region" description="Helical" evidence="7">
    <location>
        <begin position="134"/>
        <end position="154"/>
    </location>
</feature>
<feature type="transmembrane region" description="Helical" evidence="7">
    <location>
        <begin position="267"/>
        <end position="288"/>
    </location>
</feature>
<feature type="region of interest" description="Disordered" evidence="6">
    <location>
        <begin position="1"/>
        <end position="26"/>
    </location>
</feature>
<evidence type="ECO:0000313" key="10">
    <source>
        <dbReference type="Proteomes" id="UP000664521"/>
    </source>
</evidence>
<protein>
    <recommendedName>
        <fullName evidence="8">Major facilitator superfamily (MFS) profile domain-containing protein</fullName>
    </recommendedName>
</protein>
<organism evidence="9 10">
    <name type="scientific">Heterodermia speciosa</name>
    <dbReference type="NCBI Taxonomy" id="116794"/>
    <lineage>
        <taxon>Eukaryota</taxon>
        <taxon>Fungi</taxon>
        <taxon>Dikarya</taxon>
        <taxon>Ascomycota</taxon>
        <taxon>Pezizomycotina</taxon>
        <taxon>Lecanoromycetes</taxon>
        <taxon>OSLEUM clade</taxon>
        <taxon>Lecanoromycetidae</taxon>
        <taxon>Caliciales</taxon>
        <taxon>Physciaceae</taxon>
        <taxon>Heterodermia</taxon>
    </lineage>
</organism>
<feature type="transmembrane region" description="Helical" evidence="7">
    <location>
        <begin position="332"/>
        <end position="351"/>
    </location>
</feature>
<evidence type="ECO:0000256" key="4">
    <source>
        <dbReference type="ARBA" id="ARBA00022989"/>
    </source>
</evidence>
<dbReference type="InterPro" id="IPR036259">
    <property type="entry name" value="MFS_trans_sf"/>
</dbReference>
<name>A0A8H3J1Q4_9LECA</name>
<proteinExistence type="predicted"/>
<feature type="transmembrane region" description="Helical" evidence="7">
    <location>
        <begin position="104"/>
        <end position="128"/>
    </location>
</feature>
<reference evidence="9" key="1">
    <citation type="submission" date="2021-03" db="EMBL/GenBank/DDBJ databases">
        <authorList>
            <person name="Tagirdzhanova G."/>
        </authorList>
    </citation>
    <scope>NUCLEOTIDE SEQUENCE</scope>
</reference>
<dbReference type="InterPro" id="IPR011701">
    <property type="entry name" value="MFS"/>
</dbReference>
<keyword evidence="4 7" id="KW-1133">Transmembrane helix</keyword>